<dbReference type="InParanoid" id="C3Z047"/>
<keyword evidence="9" id="KW-0333">Golgi apparatus</keyword>
<evidence type="ECO:0000256" key="11">
    <source>
        <dbReference type="ARBA" id="ARBA00023180"/>
    </source>
</evidence>
<protein>
    <recommendedName>
        <fullName evidence="13">Hexosyltransferase</fullName>
    </recommendedName>
</protein>
<accession>C3Z047</accession>
<dbReference type="GO" id="GO:0016758">
    <property type="term" value="F:hexosyltransferase activity"/>
    <property type="evidence" value="ECO:0007669"/>
    <property type="project" value="InterPro"/>
</dbReference>
<keyword evidence="10" id="KW-0472">Membrane</keyword>
<evidence type="ECO:0000256" key="9">
    <source>
        <dbReference type="ARBA" id="ARBA00023034"/>
    </source>
</evidence>
<dbReference type="FunFam" id="3.90.550.50:FF:000001">
    <property type="entry name" value="Hexosyltransferase"/>
    <property type="match status" value="1"/>
</dbReference>
<evidence type="ECO:0000256" key="4">
    <source>
        <dbReference type="ARBA" id="ARBA00022676"/>
    </source>
</evidence>
<evidence type="ECO:0000256" key="1">
    <source>
        <dbReference type="ARBA" id="ARBA00004323"/>
    </source>
</evidence>
<comment type="subcellular location">
    <subcellularLocation>
        <location evidence="1">Golgi apparatus membrane</location>
        <topology evidence="1">Single-pass type II membrane protein</topology>
    </subcellularLocation>
</comment>
<keyword evidence="7" id="KW-0735">Signal-anchor</keyword>
<dbReference type="PANTHER" id="PTHR11214:SF283">
    <property type="entry name" value="N-ACETYLLACTOSAMINIDE BETA-1,3-N-ACETYLGLUCOSAMINYLTRANSFERASE 4-LIKE"/>
    <property type="match status" value="1"/>
</dbReference>
<keyword evidence="5" id="KW-0808">Transferase</keyword>
<keyword evidence="4" id="KW-0328">Glycosyltransferase</keyword>
<evidence type="ECO:0000313" key="12">
    <source>
        <dbReference type="EMBL" id="EEN54106.1"/>
    </source>
</evidence>
<evidence type="ECO:0000256" key="8">
    <source>
        <dbReference type="ARBA" id="ARBA00022989"/>
    </source>
</evidence>
<dbReference type="GO" id="GO:0000139">
    <property type="term" value="C:Golgi membrane"/>
    <property type="evidence" value="ECO:0007669"/>
    <property type="project" value="UniProtKB-SubCell"/>
</dbReference>
<organism>
    <name type="scientific">Branchiostoma floridae</name>
    <name type="common">Florida lancelet</name>
    <name type="synonym">Amphioxus</name>
    <dbReference type="NCBI Taxonomy" id="7739"/>
    <lineage>
        <taxon>Eukaryota</taxon>
        <taxon>Metazoa</taxon>
        <taxon>Chordata</taxon>
        <taxon>Cephalochordata</taxon>
        <taxon>Leptocardii</taxon>
        <taxon>Amphioxiformes</taxon>
        <taxon>Branchiostomatidae</taxon>
        <taxon>Branchiostoma</taxon>
    </lineage>
</organism>
<evidence type="ECO:0008006" key="13">
    <source>
        <dbReference type="Google" id="ProtNLM"/>
    </source>
</evidence>
<dbReference type="eggNOG" id="KOG2287">
    <property type="taxonomic scope" value="Eukaryota"/>
</dbReference>
<dbReference type="EMBL" id="GG666567">
    <property type="protein sequence ID" value="EEN54106.1"/>
    <property type="molecule type" value="Genomic_DNA"/>
</dbReference>
<dbReference type="STRING" id="7739.C3Z047"/>
<keyword evidence="8" id="KW-1133">Transmembrane helix</keyword>
<keyword evidence="6" id="KW-0812">Transmembrane</keyword>
<dbReference type="InterPro" id="IPR002659">
    <property type="entry name" value="Glyco_trans_31"/>
</dbReference>
<evidence type="ECO:0000256" key="7">
    <source>
        <dbReference type="ARBA" id="ARBA00022968"/>
    </source>
</evidence>
<evidence type="ECO:0000256" key="10">
    <source>
        <dbReference type="ARBA" id="ARBA00023136"/>
    </source>
</evidence>
<comment type="similarity">
    <text evidence="3">Belongs to the glycosyltransferase 31 family.</text>
</comment>
<evidence type="ECO:0000256" key="6">
    <source>
        <dbReference type="ARBA" id="ARBA00022692"/>
    </source>
</evidence>
<dbReference type="PANTHER" id="PTHR11214">
    <property type="entry name" value="BETA-1,3-N-ACETYLGLUCOSAMINYLTRANSFERASE"/>
    <property type="match status" value="1"/>
</dbReference>
<reference evidence="12" key="1">
    <citation type="journal article" date="2008" name="Nature">
        <title>The amphioxus genome and the evolution of the chordate karyotype.</title>
        <authorList>
            <consortium name="US DOE Joint Genome Institute (JGI-PGF)"/>
            <person name="Putnam N.H."/>
            <person name="Butts T."/>
            <person name="Ferrier D.E.K."/>
            <person name="Furlong R.F."/>
            <person name="Hellsten U."/>
            <person name="Kawashima T."/>
            <person name="Robinson-Rechavi M."/>
            <person name="Shoguchi E."/>
            <person name="Terry A."/>
            <person name="Yu J.-K."/>
            <person name="Benito-Gutierrez E.L."/>
            <person name="Dubchak I."/>
            <person name="Garcia-Fernandez J."/>
            <person name="Gibson-Brown J.J."/>
            <person name="Grigoriev I.V."/>
            <person name="Horton A.C."/>
            <person name="de Jong P.J."/>
            <person name="Jurka J."/>
            <person name="Kapitonov V.V."/>
            <person name="Kohara Y."/>
            <person name="Kuroki Y."/>
            <person name="Lindquist E."/>
            <person name="Lucas S."/>
            <person name="Osoegawa K."/>
            <person name="Pennacchio L.A."/>
            <person name="Salamov A.A."/>
            <person name="Satou Y."/>
            <person name="Sauka-Spengler T."/>
            <person name="Schmutz J."/>
            <person name="Shin-I T."/>
            <person name="Toyoda A."/>
            <person name="Bronner-Fraser M."/>
            <person name="Fujiyama A."/>
            <person name="Holland L.Z."/>
            <person name="Holland P.W.H."/>
            <person name="Satoh N."/>
            <person name="Rokhsar D.S."/>
        </authorList>
    </citation>
    <scope>NUCLEOTIDE SEQUENCE [LARGE SCALE GENOMIC DNA]</scope>
    <source>
        <strain evidence="12">S238N-H82</strain>
        <tissue evidence="12">Testes</tissue>
    </source>
</reference>
<keyword evidence="11" id="KW-0325">Glycoprotein</keyword>
<gene>
    <name evidence="12" type="ORF">BRAFLDRAFT_124296</name>
</gene>
<dbReference type="Gene3D" id="3.90.550.50">
    <property type="match status" value="1"/>
</dbReference>
<evidence type="ECO:0000256" key="3">
    <source>
        <dbReference type="ARBA" id="ARBA00008661"/>
    </source>
</evidence>
<dbReference type="AlphaFoldDB" id="C3Z047"/>
<evidence type="ECO:0000256" key="2">
    <source>
        <dbReference type="ARBA" id="ARBA00004922"/>
    </source>
</evidence>
<comment type="pathway">
    <text evidence="2">Protein modification; protein glycosylation.</text>
</comment>
<dbReference type="Pfam" id="PF01762">
    <property type="entry name" value="Galactosyl_T"/>
    <property type="match status" value="1"/>
</dbReference>
<sequence>MARVKAGPTLKNVVTLSVIAGLLYINWWHGEAPRNTCTCACATEGNMTLKRSELPVTPHQNEDPPVPVHPMARNMTVKRSELPATPHQNEDPPVPVHPTARNMTVKRSELPVTPHQNEDPPVPVHPTARNMTVKRSELPATPHQNEDPPVPVHPMARNMTVKRSELPATPHQNEDPPVPVHPMARNMTVKRSELPATPHQNEDPPVPVHPTARNMTVKRSELPATPHQNEDPPVPVHPTARNMTVKRSELPATPHQNEDPPVPVHPTARNMTVKRSELPATPHQNEDPPVPVHPTARNMTVKRSELPATPHQNEDPPVPVHPMAREMEPTDSPVINPHPYTFTINNPGKCAGSEVFLLVIVTSSPGNHAQRFAIRQTWGNETNVPGTIIKTMFAVGRPDNASTQRGLEYENKVYKDIIQEDFVDSYKNLTLKTVMCMKWASEFCPYAKFVMKADDDAFVNIFNLVRLLRSKMPKEFVTGHVYTEAKPDRRPDKRWYLSEEEYPRETFPKYPCGFAYVMSYDVTGLIYEVSLTLKYLFLEDVFLGLCLERLNLQPAHDGRFFPWGWAPCETAAVEHVKERIASHWLKLMTL</sequence>
<evidence type="ECO:0000256" key="5">
    <source>
        <dbReference type="ARBA" id="ARBA00022679"/>
    </source>
</evidence>
<name>C3Z047_BRAFL</name>
<proteinExistence type="inferred from homology"/>